<gene>
    <name evidence="2" type="ORF">HCT48_01440</name>
</gene>
<dbReference type="PANTHER" id="PTHR43830">
    <property type="entry name" value="PROTEIN PSP1"/>
    <property type="match status" value="1"/>
</dbReference>
<evidence type="ECO:0000259" key="1">
    <source>
        <dbReference type="PROSITE" id="PS51411"/>
    </source>
</evidence>
<dbReference type="InterPro" id="IPR047767">
    <property type="entry name" value="PSP1-like"/>
</dbReference>
<protein>
    <recommendedName>
        <fullName evidence="1">PSP1 C-terminal domain-containing protein</fullName>
    </recommendedName>
</protein>
<sequence length="318" mass="36291">MKNIYKSNSRGEFFYLVKLPYIHEIEVASSPFEQLQSGDVMVADTRYGVDLVRVLGKANASNAEGSEVKRHEGKILRQASERDLLEQEDNERLAGEYWDICKKKIAYHRLEMKLTKVHLLLGKSKVLIFFTAEQRVDFRELVKDLVSQFHTRIELRQIGVRDETRAMGGLAMCGREYCCHKVNDQVKPASIKMVKDQELSLNSSKISGACGRLLCCLSYEYDYYAEVRDELPQEHAIVLLENVSYKVIEVHALTKELSLINTQDMAAKPLRRSAEGLVYEKERKIWLEGEKKSKKLVTTSCGCTRPEGSRCNGCRAKG</sequence>
<dbReference type="RefSeq" id="WP_167694998.1">
    <property type="nucleotide sequence ID" value="NZ_CP118181.1"/>
</dbReference>
<dbReference type="PANTHER" id="PTHR43830:SF3">
    <property type="entry name" value="PROTEIN PSP1"/>
    <property type="match status" value="1"/>
</dbReference>
<feature type="domain" description="PSP1 C-terminal" evidence="1">
    <location>
        <begin position="73"/>
        <end position="158"/>
    </location>
</feature>
<comment type="caution">
    <text evidence="2">The sequence shown here is derived from an EMBL/GenBank/DDBJ whole genome shotgun (WGS) entry which is preliminary data.</text>
</comment>
<organism evidence="2 3">
    <name type="scientific">Entomospira culicis</name>
    <dbReference type="NCBI Taxonomy" id="2719989"/>
    <lineage>
        <taxon>Bacteria</taxon>
        <taxon>Pseudomonadati</taxon>
        <taxon>Spirochaetota</taxon>
        <taxon>Spirochaetia</taxon>
        <taxon>Spirochaetales</taxon>
        <taxon>Spirochaetaceae</taxon>
        <taxon>Entomospira</taxon>
    </lineage>
</organism>
<dbReference type="EMBL" id="JAATLM010000001">
    <property type="protein sequence ID" value="NIZ68884.1"/>
    <property type="molecule type" value="Genomic_DNA"/>
</dbReference>
<dbReference type="PROSITE" id="PS51411">
    <property type="entry name" value="PSP1_C"/>
    <property type="match status" value="1"/>
</dbReference>
<proteinExistence type="predicted"/>
<evidence type="ECO:0000313" key="3">
    <source>
        <dbReference type="Proteomes" id="UP000778951"/>
    </source>
</evidence>
<dbReference type="InterPro" id="IPR007557">
    <property type="entry name" value="PSP1_C"/>
</dbReference>
<reference evidence="2" key="1">
    <citation type="submission" date="2020-03" db="EMBL/GenBank/DDBJ databases">
        <title>Spirochaetal bacteria isolated from arthropods constitute a novel genus Entomospira genus novum within the order Spirochaetales.</title>
        <authorList>
            <person name="Grana-Miraglia L."/>
            <person name="Sikutova S."/>
            <person name="Fingerle V."/>
            <person name="Sing A."/>
            <person name="Castillo-Ramirez S."/>
            <person name="Margos G."/>
            <person name="Rudolf I."/>
        </authorList>
    </citation>
    <scope>NUCLEOTIDE SEQUENCE</scope>
    <source>
        <strain evidence="2">BR149</strain>
    </source>
</reference>
<dbReference type="NCBIfam" id="NF041131">
    <property type="entry name" value="RicT_YaaT_fam"/>
    <property type="match status" value="1"/>
</dbReference>
<dbReference type="Proteomes" id="UP000778951">
    <property type="component" value="Unassembled WGS sequence"/>
</dbReference>
<accession>A0A968KTW4</accession>
<evidence type="ECO:0000313" key="2">
    <source>
        <dbReference type="EMBL" id="NIZ68884.1"/>
    </source>
</evidence>
<keyword evidence="3" id="KW-1185">Reference proteome</keyword>
<dbReference type="Pfam" id="PF04468">
    <property type="entry name" value="PSP1"/>
    <property type="match status" value="1"/>
</dbReference>
<dbReference type="GO" id="GO:0005737">
    <property type="term" value="C:cytoplasm"/>
    <property type="evidence" value="ECO:0007669"/>
    <property type="project" value="TreeGrafter"/>
</dbReference>
<dbReference type="AlphaFoldDB" id="A0A968KTW4"/>
<name>A0A968KTW4_9SPIO</name>